<dbReference type="SUPFAM" id="SSF103481">
    <property type="entry name" value="Multidrug resistance efflux transporter EmrE"/>
    <property type="match status" value="1"/>
</dbReference>
<evidence type="ECO:0000256" key="3">
    <source>
        <dbReference type="ARBA" id="ARBA00022475"/>
    </source>
</evidence>
<evidence type="ECO:0000256" key="5">
    <source>
        <dbReference type="ARBA" id="ARBA00022989"/>
    </source>
</evidence>
<dbReference type="InterPro" id="IPR000390">
    <property type="entry name" value="Small_drug/metabolite_transptr"/>
</dbReference>
<comment type="similarity">
    <text evidence="7">Belongs to the drug/metabolite transporter (DMT) superfamily. Small multidrug resistance (SMR) (TC 2.A.7.1) family. Gdx/SugE subfamily.</text>
</comment>
<evidence type="ECO:0000256" key="2">
    <source>
        <dbReference type="ARBA" id="ARBA00022448"/>
    </source>
</evidence>
<proteinExistence type="inferred from homology"/>
<dbReference type="Proteomes" id="UP000201169">
    <property type="component" value="Chromosome"/>
</dbReference>
<evidence type="ECO:0000256" key="8">
    <source>
        <dbReference type="ARBA" id="ARBA00039168"/>
    </source>
</evidence>
<evidence type="ECO:0000256" key="1">
    <source>
        <dbReference type="ARBA" id="ARBA00004651"/>
    </source>
</evidence>
<gene>
    <name evidence="11" type="ORF">CAV_1656</name>
</gene>
<dbReference type="FunFam" id="1.10.3730.20:FF:000001">
    <property type="entry name" value="Quaternary ammonium compound resistance transporter SugE"/>
    <property type="match status" value="1"/>
</dbReference>
<keyword evidence="3" id="KW-1003">Cell membrane</keyword>
<organism evidence="11 12">
    <name type="scientific">Campylobacter avium LMG 24591</name>
    <dbReference type="NCBI Taxonomy" id="522484"/>
    <lineage>
        <taxon>Bacteria</taxon>
        <taxon>Pseudomonadati</taxon>
        <taxon>Campylobacterota</taxon>
        <taxon>Epsilonproteobacteria</taxon>
        <taxon>Campylobacterales</taxon>
        <taxon>Campylobacteraceae</taxon>
        <taxon>Campylobacter</taxon>
    </lineage>
</organism>
<dbReference type="AlphaFoldDB" id="A0A222MYQ1"/>
<protein>
    <recommendedName>
        <fullName evidence="8">Guanidinium exporter</fullName>
    </recommendedName>
</protein>
<dbReference type="PANTHER" id="PTHR30561:SF0">
    <property type="entry name" value="GUANIDINIUM EXPORTER"/>
    <property type="match status" value="1"/>
</dbReference>
<dbReference type="PANTHER" id="PTHR30561">
    <property type="entry name" value="SMR FAMILY PROTON-DEPENDENT DRUG EFFLUX TRANSPORTER SUGE"/>
    <property type="match status" value="1"/>
</dbReference>
<dbReference type="Pfam" id="PF00893">
    <property type="entry name" value="Multi_Drug_Res"/>
    <property type="match status" value="1"/>
</dbReference>
<dbReference type="RefSeq" id="WP_094324393.1">
    <property type="nucleotide sequence ID" value="NZ_CP022347.1"/>
</dbReference>
<feature type="transmembrane region" description="Helical" evidence="10">
    <location>
        <begin position="29"/>
        <end position="46"/>
    </location>
</feature>
<feature type="transmembrane region" description="Helical" evidence="10">
    <location>
        <begin position="84"/>
        <end position="103"/>
    </location>
</feature>
<keyword evidence="12" id="KW-1185">Reference proteome</keyword>
<dbReference type="KEGG" id="cavi:CAV_1656"/>
<name>A0A222MYQ1_9BACT</name>
<dbReference type="Gene3D" id="1.10.3730.20">
    <property type="match status" value="1"/>
</dbReference>
<evidence type="ECO:0000313" key="12">
    <source>
        <dbReference type="Proteomes" id="UP000201169"/>
    </source>
</evidence>
<evidence type="ECO:0000256" key="9">
    <source>
        <dbReference type="RuleBase" id="RU003942"/>
    </source>
</evidence>
<accession>A0A222MYQ1</accession>
<evidence type="ECO:0000313" key="11">
    <source>
        <dbReference type="EMBL" id="ASQ31254.1"/>
    </source>
</evidence>
<evidence type="ECO:0000256" key="10">
    <source>
        <dbReference type="SAM" id="Phobius"/>
    </source>
</evidence>
<dbReference type="EMBL" id="CP022347">
    <property type="protein sequence ID" value="ASQ31254.1"/>
    <property type="molecule type" value="Genomic_DNA"/>
</dbReference>
<keyword evidence="4 9" id="KW-0812">Transmembrane</keyword>
<keyword evidence="5 10" id="KW-1133">Transmembrane helix</keyword>
<keyword evidence="6 10" id="KW-0472">Membrane</keyword>
<sequence length="104" mass="11232">MSWFFLILAGLMEVVGVIAMKKFVSTDKKIFLLSIAFCFILSLGFLSQAMQGISMGTAYAIWTGIGAAGGVLVGIFFFKESKSFLKLVFLFLIVASSIALKSVS</sequence>
<evidence type="ECO:0000256" key="7">
    <source>
        <dbReference type="ARBA" id="ARBA00038151"/>
    </source>
</evidence>
<dbReference type="GO" id="GO:0005886">
    <property type="term" value="C:plasma membrane"/>
    <property type="evidence" value="ECO:0007669"/>
    <property type="project" value="UniProtKB-SubCell"/>
</dbReference>
<reference evidence="11 12" key="1">
    <citation type="submission" date="2017-07" db="EMBL/GenBank/DDBJ databases">
        <title>Analysis of two Campylobacter avium genomes and identification of a novel hippuricase gene.</title>
        <authorList>
            <person name="Miller W.G."/>
            <person name="Chapman M.H."/>
            <person name="Yee E."/>
            <person name="Revez J."/>
            <person name="Bono J.L."/>
            <person name="Rossi M."/>
        </authorList>
    </citation>
    <scope>NUCLEOTIDE SEQUENCE [LARGE SCALE GENOMIC DNA]</scope>
    <source>
        <strain evidence="11 12">LMG 24591</strain>
    </source>
</reference>
<dbReference type="OrthoDB" id="9808638at2"/>
<dbReference type="InterPro" id="IPR037185">
    <property type="entry name" value="EmrE-like"/>
</dbReference>
<evidence type="ECO:0000256" key="6">
    <source>
        <dbReference type="ARBA" id="ARBA00023136"/>
    </source>
</evidence>
<feature type="transmembrane region" description="Helical" evidence="10">
    <location>
        <begin position="58"/>
        <end position="78"/>
    </location>
</feature>
<dbReference type="InterPro" id="IPR045324">
    <property type="entry name" value="Small_multidrug_res"/>
</dbReference>
<dbReference type="GO" id="GO:0022857">
    <property type="term" value="F:transmembrane transporter activity"/>
    <property type="evidence" value="ECO:0007669"/>
    <property type="project" value="InterPro"/>
</dbReference>
<evidence type="ECO:0000256" key="4">
    <source>
        <dbReference type="ARBA" id="ARBA00022692"/>
    </source>
</evidence>
<dbReference type="GO" id="GO:1990961">
    <property type="term" value="P:xenobiotic detoxification by transmembrane export across the plasma membrane"/>
    <property type="evidence" value="ECO:0007669"/>
    <property type="project" value="UniProtKB-ARBA"/>
</dbReference>
<keyword evidence="2" id="KW-0813">Transport</keyword>
<comment type="subcellular location">
    <subcellularLocation>
        <location evidence="1 9">Cell membrane</location>
        <topology evidence="1 9">Multi-pass membrane protein</topology>
    </subcellularLocation>
</comment>